<evidence type="ECO:0000259" key="2">
    <source>
        <dbReference type="Pfam" id="PF01882"/>
    </source>
</evidence>
<dbReference type="Pfam" id="PF01882">
    <property type="entry name" value="DUF58"/>
    <property type="match status" value="1"/>
</dbReference>
<keyword evidence="1" id="KW-0472">Membrane</keyword>
<dbReference type="PANTHER" id="PTHR33608:SF3">
    <property type="entry name" value="SLR2013 PROTEIN"/>
    <property type="match status" value="1"/>
</dbReference>
<name>A0ABQ5MLI9_9FLAO</name>
<organism evidence="3 4">
    <name type="scientific">Neptunitalea lumnitzerae</name>
    <dbReference type="NCBI Taxonomy" id="2965509"/>
    <lineage>
        <taxon>Bacteria</taxon>
        <taxon>Pseudomonadati</taxon>
        <taxon>Bacteroidota</taxon>
        <taxon>Flavobacteriia</taxon>
        <taxon>Flavobacteriales</taxon>
        <taxon>Flavobacteriaceae</taxon>
        <taxon>Neptunitalea</taxon>
    </lineage>
</organism>
<gene>
    <name evidence="3" type="ORF">Y10_26350</name>
</gene>
<evidence type="ECO:0000313" key="3">
    <source>
        <dbReference type="EMBL" id="GLB50267.1"/>
    </source>
</evidence>
<keyword evidence="1" id="KW-1133">Transmembrane helix</keyword>
<dbReference type="InterPro" id="IPR002881">
    <property type="entry name" value="DUF58"/>
</dbReference>
<accession>A0ABQ5MLI9</accession>
<sequence>MKLIAFIKSLYIDTKLLFVTLGIALIFLLSYWVHPLYQIGWVCALIFCIVVLADALLVFVVTNGITARRILPNRFSNSDHNQVSITVTNQYAFNIFIKVIDELPFQFQKRDFNHSATIQKNGHYDFIYEVKPVERGEYHYGKLNIYVNSPLQLIRRRYIFQDEVVVKVYPSFVQMQQYDFLAIDSKTSTYGLKKIRRIGHTMEFEQIKDYVVGDDIRTINWKATAKRASLMVNQYQDEKSQPIYSIIDTGRVMKMPFNELSLLDYAINATLAFSNVGLKKSDKVGLVTFNKNLDEFVPALGKLTHLNTLLEKLYNVNTLFPDSDFGNLYGHLNRKVNQRSLLFLYTNFEHISALRRQLPFLKAISKKHVLVVIFFENTELTNFIQEKSEDLQDVIHKTIAEKFVHDKTLMLKELQIHGIQGILTKPENLTINTINKYLEIKAKGLL</sequence>
<comment type="caution">
    <text evidence="3">The sequence shown here is derived from an EMBL/GenBank/DDBJ whole genome shotgun (WGS) entry which is preliminary data.</text>
</comment>
<feature type="domain" description="DUF58" evidence="2">
    <location>
        <begin position="207"/>
        <end position="372"/>
    </location>
</feature>
<feature type="transmembrane region" description="Helical" evidence="1">
    <location>
        <begin position="12"/>
        <end position="33"/>
    </location>
</feature>
<feature type="transmembrane region" description="Helical" evidence="1">
    <location>
        <begin position="39"/>
        <end position="61"/>
    </location>
</feature>
<dbReference type="PANTHER" id="PTHR33608">
    <property type="entry name" value="BLL2464 PROTEIN"/>
    <property type="match status" value="1"/>
</dbReference>
<reference evidence="3" key="1">
    <citation type="submission" date="2022-07" db="EMBL/GenBank/DDBJ databases">
        <title>Taxonomy of Novel Oxalotrophic and Methylotrophic Bacteria.</title>
        <authorList>
            <person name="Sahin N."/>
            <person name="Tani A."/>
        </authorList>
    </citation>
    <scope>NUCLEOTIDE SEQUENCE</scope>
    <source>
        <strain evidence="3">Y10</strain>
    </source>
</reference>
<dbReference type="Proteomes" id="UP001143543">
    <property type="component" value="Unassembled WGS sequence"/>
</dbReference>
<dbReference type="EMBL" id="BRVO01000003">
    <property type="protein sequence ID" value="GLB50267.1"/>
    <property type="molecule type" value="Genomic_DNA"/>
</dbReference>
<proteinExistence type="predicted"/>
<evidence type="ECO:0000256" key="1">
    <source>
        <dbReference type="SAM" id="Phobius"/>
    </source>
</evidence>
<evidence type="ECO:0000313" key="4">
    <source>
        <dbReference type="Proteomes" id="UP001143543"/>
    </source>
</evidence>
<keyword evidence="1" id="KW-0812">Transmembrane</keyword>
<keyword evidence="4" id="KW-1185">Reference proteome</keyword>
<protein>
    <recommendedName>
        <fullName evidence="2">DUF58 domain-containing protein</fullName>
    </recommendedName>
</protein>